<reference evidence="1 2" key="1">
    <citation type="submission" date="2017-04" db="EMBL/GenBank/DDBJ databases">
        <authorList>
            <person name="Afonso C.L."/>
            <person name="Miller P.J."/>
            <person name="Scott M.A."/>
            <person name="Spackman E."/>
            <person name="Goraichik I."/>
            <person name="Dimitrov K.M."/>
            <person name="Suarez D.L."/>
            <person name="Swayne D.E."/>
        </authorList>
    </citation>
    <scope>NUCLEOTIDE SEQUENCE [LARGE SCALE GENOMIC DNA]</scope>
    <source>
        <strain evidence="1 2">USBA 355</strain>
    </source>
</reference>
<name>A0A1Y6CDQ6_9PROT</name>
<dbReference type="Proteomes" id="UP000192917">
    <property type="component" value="Unassembled WGS sequence"/>
</dbReference>
<dbReference type="EMBL" id="FWZX01000022">
    <property type="protein sequence ID" value="SMF58456.1"/>
    <property type="molecule type" value="Genomic_DNA"/>
</dbReference>
<organism evidence="1 2">
    <name type="scientific">Tistlia consotensis USBA 355</name>
    <dbReference type="NCBI Taxonomy" id="560819"/>
    <lineage>
        <taxon>Bacteria</taxon>
        <taxon>Pseudomonadati</taxon>
        <taxon>Pseudomonadota</taxon>
        <taxon>Alphaproteobacteria</taxon>
        <taxon>Rhodospirillales</taxon>
        <taxon>Rhodovibrionaceae</taxon>
        <taxon>Tistlia</taxon>
    </lineage>
</organism>
<dbReference type="CDD" id="cd07821">
    <property type="entry name" value="PYR_PYL_RCAR_like"/>
    <property type="match status" value="1"/>
</dbReference>
<dbReference type="Gene3D" id="3.30.530.20">
    <property type="match status" value="1"/>
</dbReference>
<protein>
    <submittedName>
        <fullName evidence="1">Polyketide cyclase / dehydrase and lipid transport</fullName>
    </submittedName>
</protein>
<dbReference type="Pfam" id="PF10604">
    <property type="entry name" value="Polyketide_cyc2"/>
    <property type="match status" value="1"/>
</dbReference>
<evidence type="ECO:0000313" key="2">
    <source>
        <dbReference type="Proteomes" id="UP000192917"/>
    </source>
</evidence>
<dbReference type="STRING" id="560819.SAMN05428998_12227"/>
<dbReference type="InterPro" id="IPR019587">
    <property type="entry name" value="Polyketide_cyclase/dehydratase"/>
</dbReference>
<evidence type="ECO:0000313" key="1">
    <source>
        <dbReference type="EMBL" id="SMF58456.1"/>
    </source>
</evidence>
<sequence length="133" mass="14093">MASLRKEIRVAGPAGAVWDAVRDVGALHERLVPGFVVDTRLEEGSRLVTFAGGLVVRELIVDLDEAARRLVWAAVGGRLSHHNASLQVFEVGPGESRLVWVADFLPDGLAGTVDGLMEQAAAAMRRAFGAPPG</sequence>
<keyword evidence="2" id="KW-1185">Reference proteome</keyword>
<proteinExistence type="predicted"/>
<dbReference type="InterPro" id="IPR023393">
    <property type="entry name" value="START-like_dom_sf"/>
</dbReference>
<dbReference type="RefSeq" id="WP_085124873.1">
    <property type="nucleotide sequence ID" value="NZ_FWZX01000022.1"/>
</dbReference>
<dbReference type="SUPFAM" id="SSF55961">
    <property type="entry name" value="Bet v1-like"/>
    <property type="match status" value="1"/>
</dbReference>
<dbReference type="AlphaFoldDB" id="A0A1Y6CDQ6"/>
<gene>
    <name evidence="1" type="ORF">SAMN05428998_12227</name>
</gene>
<accession>A0A1Y6CDQ6</accession>